<accession>A0A3G2YS59</accession>
<dbReference type="HAMAP" id="MF_04161">
    <property type="entry name" value="Sliding_clamp_T4"/>
    <property type="match status" value="1"/>
</dbReference>
<evidence type="ECO:0000313" key="2">
    <source>
        <dbReference type="EMBL" id="AYP28337.1"/>
    </source>
</evidence>
<dbReference type="GO" id="GO:0019083">
    <property type="term" value="P:viral transcription"/>
    <property type="evidence" value="ECO:0007669"/>
    <property type="project" value="UniProtKB-UniRule"/>
</dbReference>
<proteinExistence type="inferred from homology"/>
<organism evidence="2 3">
    <name type="scientific">Serratia phage vB_SmaA_3M</name>
    <dbReference type="NCBI Taxonomy" id="2419930"/>
    <lineage>
        <taxon>Viruses</taxon>
        <taxon>Duplodnaviria</taxon>
        <taxon>Heunggongvirae</taxon>
        <taxon>Uroviricota</taxon>
        <taxon>Caudoviricetes</taxon>
        <taxon>Pantevenvirales</taxon>
        <taxon>Ackermannviridae</taxon>
        <taxon>Miltonvirus</taxon>
        <taxon>Miltonvirus 3M</taxon>
    </lineage>
</organism>
<keyword evidence="1" id="KW-1194">Viral DNA replication</keyword>
<dbReference type="GO" id="GO:0039693">
    <property type="term" value="P:viral DNA genome replication"/>
    <property type="evidence" value="ECO:0007669"/>
    <property type="project" value="UniProtKB-UniRule"/>
</dbReference>
<name>A0A3G2YS59_9CAUD</name>
<dbReference type="GO" id="GO:0006260">
    <property type="term" value="P:DNA replication"/>
    <property type="evidence" value="ECO:0007669"/>
    <property type="project" value="UniProtKB-KW"/>
</dbReference>
<keyword evidence="1" id="KW-0235">DNA replication</keyword>
<dbReference type="Proteomes" id="UP000269553">
    <property type="component" value="Segment"/>
</dbReference>
<keyword evidence="3" id="KW-1185">Reference proteome</keyword>
<dbReference type="GO" id="GO:0030337">
    <property type="term" value="F:DNA polymerase processivity factor activity"/>
    <property type="evidence" value="ECO:0007669"/>
    <property type="project" value="UniProtKB-UniRule"/>
</dbReference>
<dbReference type="Gene3D" id="3.70.10.10">
    <property type="match status" value="1"/>
</dbReference>
<keyword evidence="1" id="KW-1195">Viral transcription</keyword>
<protein>
    <recommendedName>
        <fullName evidence="1">Sliding clamp</fullName>
    </recommendedName>
    <alternativeName>
        <fullName evidence="1">DNA polymerase accessory protein Gp45</fullName>
    </alternativeName>
    <alternativeName>
        <fullName evidence="1">DNA polymerase clamp</fullName>
    </alternativeName>
</protein>
<evidence type="ECO:0000256" key="1">
    <source>
        <dbReference type="HAMAP-Rule" id="MF_04161"/>
    </source>
</evidence>
<sequence length="222" mass="24418">MSSIKLSERTSVLLANAATISPSIVLQPGKFLRTISDSSSILMIAQIEEEFPHEFPILDISKLLSILKLKNFKTCDLDFTTDKVVLKGDKVEATFWRSAKELTTLPPDGIELESINYQAEITHDQLSEFIRACSVLGHKIAKLVNAAGKTYLVGTNPEIDNSNDYTLELGETDLGDCSLLVEVGNLKVVEGNYTIKASSEMQVINMVSADASINYYIGMHLD</sequence>
<comment type="function">
    <text evidence="1">Sliding clamp that encircles the genomic DNA and links the DNA polymerase to the template to control the processivity of DNA synthesis. Responsible for tethering the catalytic subunit of DNA polymerase to DNA during high-speed replication. Interaction with the sliding-clamp-loader opens the sliding clamp so that it can be loaded around the DNA template. During transcription, encircles the DNA and tethers host RNA polymerase (RNAP) to it.</text>
</comment>
<dbReference type="SUPFAM" id="SSF55979">
    <property type="entry name" value="DNA clamp"/>
    <property type="match status" value="2"/>
</dbReference>
<comment type="similarity">
    <text evidence="1">Belongs to the Tevenvirinae sliding clamp family.</text>
</comment>
<comment type="subunit">
    <text evidence="1">Homotrimer. Interacts with the viral DNA polymerase; this interaction constitutes the polymerase holoenzyme. Interacts with the sliding-clamp-loader; this interaction allows the sliding-clamp-loader to open the sliding clamp. Interacts with the viral DNA ligase. Part of the replicase complex that includes the DNA polymerase, the polymerase clamp, the clamp loader complex, the single-stranded DNA binding protein, the primase, the helicase and the helicase assembly factor. Interacts with the viral RNA polymerase (RNAP). Part of the transcription activation complex containing host RNAP, the viral RNA polymerase sigma-like factor, the late transcription coactivator, and the sliding clamp.</text>
</comment>
<dbReference type="EMBL" id="MH929319">
    <property type="protein sequence ID" value="AYP28337.1"/>
    <property type="molecule type" value="Genomic_DNA"/>
</dbReference>
<dbReference type="InterPro" id="IPR046938">
    <property type="entry name" value="DNA_clamp_sf"/>
</dbReference>
<evidence type="ECO:0000313" key="3">
    <source>
        <dbReference type="Proteomes" id="UP000269553"/>
    </source>
</evidence>
<reference evidence="2 3" key="1">
    <citation type="submission" date="2018-09" db="EMBL/GenBank/DDBJ databases">
        <authorList>
            <person name="Day A."/>
            <person name="Monson R.E."/>
            <person name="Salmond G.P.C."/>
        </authorList>
    </citation>
    <scope>NUCLEOTIDE SEQUENCE [LARGE SCALE GENOMIC DNA]</scope>
</reference>
<dbReference type="InterPro" id="IPR046389">
    <property type="entry name" value="Sliding_clamp_T4"/>
</dbReference>
<gene>
    <name evidence="2" type="ORF">3M_081</name>
</gene>